<feature type="chain" id="PRO_5038543284" description="DUF8094 domain-containing protein" evidence="1">
    <location>
        <begin position="28"/>
        <end position="338"/>
    </location>
</feature>
<keyword evidence="4" id="KW-1185">Reference proteome</keyword>
<organism evidence="3 4">
    <name type="scientific">Bifidobacterium commune</name>
    <dbReference type="NCBI Taxonomy" id="1505727"/>
    <lineage>
        <taxon>Bacteria</taxon>
        <taxon>Bacillati</taxon>
        <taxon>Actinomycetota</taxon>
        <taxon>Actinomycetes</taxon>
        <taxon>Bifidobacteriales</taxon>
        <taxon>Bifidobacteriaceae</taxon>
        <taxon>Bifidobacterium</taxon>
    </lineage>
</organism>
<dbReference type="EMBL" id="FMBL01000002">
    <property type="protein sequence ID" value="SCC80040.1"/>
    <property type="molecule type" value="Genomic_DNA"/>
</dbReference>
<sequence length="338" mass="36005">MSAKNAKRFMKALTAAALVTATMVGVAACGSQVSTPQAADSSAHAPDITEAQEKAIRKSVLDVLDTADNAKSPDGLSARVTGPALEVRTSELSIAQATGSIDPKATIPKDIAQTIIPTQSGWPRSIFSITTTTQDQQSKRLLVLNQADPRSNYKLWGVVRLFQGAKLPEFAIPSIGSSMGSLDDSGLVLSPQETVDAYADVLSHGQESKDFSKFDGDFFRDDLAKLSATVQQGMERNHGTQTQTFTPVKDQIAVMRSTEGGDLVVAQINSEWTRSAGEGRESQPASDAERALFGQNQTTSTMKVTYVNVVAFYVPPADSGKKVKAVGADRQPIKVEAI</sequence>
<evidence type="ECO:0000256" key="1">
    <source>
        <dbReference type="SAM" id="SignalP"/>
    </source>
</evidence>
<evidence type="ECO:0000313" key="4">
    <source>
        <dbReference type="Proteomes" id="UP000242610"/>
    </source>
</evidence>
<name>A0A1C4H5W6_9BIFI</name>
<feature type="signal peptide" evidence="1">
    <location>
        <begin position="1"/>
        <end position="27"/>
    </location>
</feature>
<dbReference type="PROSITE" id="PS51257">
    <property type="entry name" value="PROKAR_LIPOPROTEIN"/>
    <property type="match status" value="1"/>
</dbReference>
<feature type="domain" description="DUF8094" evidence="2">
    <location>
        <begin position="48"/>
        <end position="329"/>
    </location>
</feature>
<reference evidence="4" key="1">
    <citation type="submission" date="2016-08" db="EMBL/GenBank/DDBJ databases">
        <authorList>
            <person name="Varghese N."/>
            <person name="Submissions Spin"/>
        </authorList>
    </citation>
    <scope>NUCLEOTIDE SEQUENCE [LARGE SCALE GENOMIC DNA]</scope>
    <source>
        <strain evidence="4">R-52791</strain>
    </source>
</reference>
<evidence type="ECO:0000313" key="3">
    <source>
        <dbReference type="EMBL" id="SCC80040.1"/>
    </source>
</evidence>
<dbReference type="STRING" id="1505727.GA0061077_0952"/>
<proteinExistence type="predicted"/>
<dbReference type="Pfam" id="PF26366">
    <property type="entry name" value="DUF8094"/>
    <property type="match status" value="1"/>
</dbReference>
<dbReference type="InterPro" id="IPR058407">
    <property type="entry name" value="DUF8094"/>
</dbReference>
<gene>
    <name evidence="3" type="ORF">GA0061077_0952</name>
</gene>
<dbReference type="Proteomes" id="UP000242610">
    <property type="component" value="Unassembled WGS sequence"/>
</dbReference>
<dbReference type="RefSeq" id="WP_375773994.1">
    <property type="nucleotide sequence ID" value="NZ_FMBL01000002.1"/>
</dbReference>
<keyword evidence="1" id="KW-0732">Signal</keyword>
<protein>
    <recommendedName>
        <fullName evidence="2">DUF8094 domain-containing protein</fullName>
    </recommendedName>
</protein>
<evidence type="ECO:0000259" key="2">
    <source>
        <dbReference type="Pfam" id="PF26366"/>
    </source>
</evidence>
<dbReference type="AlphaFoldDB" id="A0A1C4H5W6"/>
<accession>A0A1C4H5W6</accession>